<dbReference type="InterPro" id="IPR008588">
    <property type="entry name" value="DUF870_CAE_spp"/>
</dbReference>
<evidence type="ECO:0000256" key="1">
    <source>
        <dbReference type="SAM" id="SignalP"/>
    </source>
</evidence>
<keyword evidence="3" id="KW-1185">Reference proteome</keyword>
<comment type="caution">
    <text evidence="2">The sequence shown here is derived from an EMBL/GenBank/DDBJ whole genome shotgun (WGS) entry which is preliminary data.</text>
</comment>
<dbReference type="Pfam" id="PF05912">
    <property type="entry name" value="DUF870"/>
    <property type="match status" value="1"/>
</dbReference>
<gene>
    <name evidence="2" type="ORF">CAMP_LOCUS9804</name>
</gene>
<organism evidence="2 3">
    <name type="scientific">Caenorhabditis angaria</name>
    <dbReference type="NCBI Taxonomy" id="860376"/>
    <lineage>
        <taxon>Eukaryota</taxon>
        <taxon>Metazoa</taxon>
        <taxon>Ecdysozoa</taxon>
        <taxon>Nematoda</taxon>
        <taxon>Chromadorea</taxon>
        <taxon>Rhabditida</taxon>
        <taxon>Rhabditina</taxon>
        <taxon>Rhabditomorpha</taxon>
        <taxon>Rhabditoidea</taxon>
        <taxon>Rhabditidae</taxon>
        <taxon>Peloderinae</taxon>
        <taxon>Caenorhabditis</taxon>
    </lineage>
</organism>
<feature type="chain" id="PRO_5040358228" evidence="1">
    <location>
        <begin position="17"/>
        <end position="146"/>
    </location>
</feature>
<keyword evidence="1" id="KW-0732">Signal</keyword>
<evidence type="ECO:0000313" key="2">
    <source>
        <dbReference type="EMBL" id="CAI5447167.1"/>
    </source>
</evidence>
<dbReference type="AlphaFoldDB" id="A0A9P1IKC8"/>
<evidence type="ECO:0000313" key="3">
    <source>
        <dbReference type="Proteomes" id="UP001152747"/>
    </source>
</evidence>
<protein>
    <submittedName>
        <fullName evidence="2">Uncharacterized protein</fullName>
    </submittedName>
</protein>
<dbReference type="EMBL" id="CANHGI010000004">
    <property type="protein sequence ID" value="CAI5447167.1"/>
    <property type="molecule type" value="Genomic_DNA"/>
</dbReference>
<reference evidence="2" key="1">
    <citation type="submission" date="2022-11" db="EMBL/GenBank/DDBJ databases">
        <authorList>
            <person name="Kikuchi T."/>
        </authorList>
    </citation>
    <scope>NUCLEOTIDE SEQUENCE</scope>
    <source>
        <strain evidence="2">PS1010</strain>
    </source>
</reference>
<dbReference type="Proteomes" id="UP001152747">
    <property type="component" value="Unassembled WGS sequence"/>
</dbReference>
<sequence>MKLIFLAIAVFNLINAETICNFNVKFHCDFTPWNLGFEFFEKDLISSHVGYEYEYQKQKYKNFDKNVTFDVWFDGLTTHYEINLLIEHTCTKSKKKYIYYWKEITFSWFDEFYNGTIDLNLTDQGDEFVPWYKRILSVGEGNQTPP</sequence>
<name>A0A9P1IKC8_9PELO</name>
<accession>A0A9P1IKC8</accession>
<proteinExistence type="predicted"/>
<feature type="signal peptide" evidence="1">
    <location>
        <begin position="1"/>
        <end position="16"/>
    </location>
</feature>